<proteinExistence type="predicted"/>
<keyword evidence="2" id="KW-1185">Reference proteome</keyword>
<protein>
    <submittedName>
        <fullName evidence="1">Putative ornithine cyclodeaminase, mu-crystallin</fullName>
    </submittedName>
</protein>
<accession>H2C8M5</accession>
<sequence>MEMVTFISGEEMVELLPPKKAVDAVREAFSLLYKGDVQNPPRTVLTVEGNWWGVMPCSTKYGVTVKVISVIPGNKERGIPSVNGAVLLLSGETGNPLALMDGSTLTAIRTSAASVLSTELSWGLKVETLGVIGAGLEAEHHMRTALGYLSVSRLLLTSRRRHPELARKFGAEEVELKTLLRESDVIFAVTSSSSPVVLGTELKNDFHVSSIGAHTPKEREVDDETIRKVSTYMVDSLDAVSRETGDFILPKERGLLQEKTVMEIGEVIVKGVKVKRPSLFKTVGLAVEDNVTAYFVYREKGG</sequence>
<dbReference type="Gene3D" id="3.40.50.720">
    <property type="entry name" value="NAD(P)-binding Rossmann-like Domain"/>
    <property type="match status" value="1"/>
</dbReference>
<dbReference type="RefSeq" id="WP_009074986.1">
    <property type="nucleotide sequence ID" value="NZ_JH597770.1"/>
</dbReference>
<dbReference type="STRING" id="671065.MetMK1DRAFT_00029390"/>
<dbReference type="PANTHER" id="PTHR13812">
    <property type="entry name" value="KETIMINE REDUCTASE MU-CRYSTALLIN"/>
    <property type="match status" value="1"/>
</dbReference>
<dbReference type="InterPro" id="IPR036291">
    <property type="entry name" value="NAD(P)-bd_dom_sf"/>
</dbReference>
<organism evidence="1 2">
    <name type="scientific">Metallosphaera yellowstonensis MK1</name>
    <dbReference type="NCBI Taxonomy" id="671065"/>
    <lineage>
        <taxon>Archaea</taxon>
        <taxon>Thermoproteota</taxon>
        <taxon>Thermoprotei</taxon>
        <taxon>Sulfolobales</taxon>
        <taxon>Sulfolobaceae</taxon>
        <taxon>Metallosphaera</taxon>
    </lineage>
</organism>
<dbReference type="GO" id="GO:0005737">
    <property type="term" value="C:cytoplasm"/>
    <property type="evidence" value="ECO:0007669"/>
    <property type="project" value="TreeGrafter"/>
</dbReference>
<reference evidence="1 2" key="1">
    <citation type="submission" date="2012-01" db="EMBL/GenBank/DDBJ databases">
        <title>Improved High-Quality Draft sequence of Metallosphaera yellowstonensis MK1.</title>
        <authorList>
            <consortium name="US DOE Joint Genome Institute"/>
            <person name="Lucas S."/>
            <person name="Han J."/>
            <person name="Cheng J.-F."/>
            <person name="Goodwin L."/>
            <person name="Pitluck S."/>
            <person name="Peters L."/>
            <person name="Teshima H."/>
            <person name="Detter J.C."/>
            <person name="Han C."/>
            <person name="Tapia R."/>
            <person name="Land M."/>
            <person name="Hauser L."/>
            <person name="Kyrpides N."/>
            <person name="Kozubal M."/>
            <person name="Macur R.E."/>
            <person name="Jay Z."/>
            <person name="Inskeep W."/>
            <person name="Woyke T."/>
        </authorList>
    </citation>
    <scope>NUCLEOTIDE SEQUENCE [LARGE SCALE GENOMIC DNA]</scope>
    <source>
        <strain evidence="1 2">MK1</strain>
    </source>
</reference>
<evidence type="ECO:0000313" key="1">
    <source>
        <dbReference type="EMBL" id="EHP68501.1"/>
    </source>
</evidence>
<gene>
    <name evidence="1" type="ORF">MetMK1DRAFT_00029390</name>
</gene>
<dbReference type="SUPFAM" id="SSF51735">
    <property type="entry name" value="NAD(P)-binding Rossmann-fold domains"/>
    <property type="match status" value="1"/>
</dbReference>
<dbReference type="eggNOG" id="arCOG01035">
    <property type="taxonomic scope" value="Archaea"/>
</dbReference>
<dbReference type="EMBL" id="JH597770">
    <property type="protein sequence ID" value="EHP68501.1"/>
    <property type="molecule type" value="Genomic_DNA"/>
</dbReference>
<name>H2C8M5_9CREN</name>
<dbReference type="AlphaFoldDB" id="H2C8M5"/>
<dbReference type="Proteomes" id="UP000003980">
    <property type="component" value="Unassembled WGS sequence"/>
</dbReference>
<evidence type="ECO:0000313" key="2">
    <source>
        <dbReference type="Proteomes" id="UP000003980"/>
    </source>
</evidence>
<dbReference type="PIRSF" id="PIRSF001439">
    <property type="entry name" value="CryM"/>
    <property type="match status" value="1"/>
</dbReference>
<dbReference type="Gene3D" id="3.30.1780.10">
    <property type="entry name" value="ornithine cyclodeaminase, domain 1"/>
    <property type="match status" value="1"/>
</dbReference>
<dbReference type="PANTHER" id="PTHR13812:SF19">
    <property type="entry name" value="KETIMINE REDUCTASE MU-CRYSTALLIN"/>
    <property type="match status" value="1"/>
</dbReference>
<dbReference type="InterPro" id="IPR003462">
    <property type="entry name" value="ODC_Mu_crystall"/>
</dbReference>
<dbReference type="InterPro" id="IPR023401">
    <property type="entry name" value="ODC_N"/>
</dbReference>
<dbReference type="Pfam" id="PF02423">
    <property type="entry name" value="OCD_Mu_crystall"/>
    <property type="match status" value="1"/>
</dbReference>
<dbReference type="HOGENOM" id="CLU_042088_1_2_2"/>